<dbReference type="InterPro" id="IPR028994">
    <property type="entry name" value="Integrin_alpha_N"/>
</dbReference>
<accession>A0ABU5U9H3</accession>
<dbReference type="Gene3D" id="2.130.10.130">
    <property type="entry name" value="Integrin alpha, N-terminal"/>
    <property type="match status" value="1"/>
</dbReference>
<dbReference type="SUPFAM" id="SSF89260">
    <property type="entry name" value="Collagen-binding domain"/>
    <property type="match status" value="2"/>
</dbReference>
<keyword evidence="1" id="KW-0732">Signal</keyword>
<dbReference type="PANTHER" id="PTHR46580">
    <property type="entry name" value="SENSOR KINASE-RELATED"/>
    <property type="match status" value="1"/>
</dbReference>
<dbReference type="InterPro" id="IPR013517">
    <property type="entry name" value="FG-GAP"/>
</dbReference>
<dbReference type="Pfam" id="PF13517">
    <property type="entry name" value="FG-GAP_3"/>
    <property type="match status" value="2"/>
</dbReference>
<organism evidence="2 3">
    <name type="scientific">Nodularia harveyana UHCC-0300</name>
    <dbReference type="NCBI Taxonomy" id="2974287"/>
    <lineage>
        <taxon>Bacteria</taxon>
        <taxon>Bacillati</taxon>
        <taxon>Cyanobacteriota</taxon>
        <taxon>Cyanophyceae</taxon>
        <taxon>Nostocales</taxon>
        <taxon>Nodulariaceae</taxon>
        <taxon>Nodularia</taxon>
    </lineage>
</organism>
<dbReference type="Gene3D" id="2.60.120.380">
    <property type="match status" value="2"/>
</dbReference>
<dbReference type="EMBL" id="JAYGHG010000001">
    <property type="protein sequence ID" value="MEA5579834.1"/>
    <property type="molecule type" value="Genomic_DNA"/>
</dbReference>
<dbReference type="RefSeq" id="WP_323194178.1">
    <property type="nucleotide sequence ID" value="NZ_JAYGHG010000001.1"/>
</dbReference>
<dbReference type="Proteomes" id="UP001302120">
    <property type="component" value="Unassembled WGS sequence"/>
</dbReference>
<evidence type="ECO:0000313" key="2">
    <source>
        <dbReference type="EMBL" id="MEA5579834.1"/>
    </source>
</evidence>
<protein>
    <submittedName>
        <fullName evidence="2">VCBS repeat-containing protein</fullName>
    </submittedName>
</protein>
<reference evidence="2 3" key="1">
    <citation type="submission" date="2023-12" db="EMBL/GenBank/DDBJ databases">
        <title>Baltic Sea Cyanobacteria.</title>
        <authorList>
            <person name="Delbaje E."/>
            <person name="Fewer D.P."/>
            <person name="Shishido T.K."/>
        </authorList>
    </citation>
    <scope>NUCLEOTIDE SEQUENCE [LARGE SCALE GENOMIC DNA]</scope>
    <source>
        <strain evidence="2 3">UHCC-0300</strain>
    </source>
</reference>
<dbReference type="SUPFAM" id="SSF69318">
    <property type="entry name" value="Integrin alpha N-terminal domain"/>
    <property type="match status" value="1"/>
</dbReference>
<keyword evidence="3" id="KW-1185">Reference proteome</keyword>
<evidence type="ECO:0000313" key="3">
    <source>
        <dbReference type="Proteomes" id="UP001302120"/>
    </source>
</evidence>
<proteinExistence type="predicted"/>
<sequence length="502" mass="54008">MSDNTPNTAYNVGNLTDANDFNQVAGVEPVDYYGFSLLETSAISLLLNGFTERAIVGSIIYDRNNNRLLDSGETVYSQIADLNSNGTINTTLGAGNYLVEVKPYSLNSNIGYNFSLELRITPSPGSIASNPGNTLNTGYNIGNLTGNRSYQEFVGVVDPVDYYKFSLADTRQINLELSGITESGLITSIISDQNNNGLIDSGERLYSDTAEVNSNGRINATLGAGNYFIEIQGDRANINTNYSLSLSNFTIPSPNAPKDFNQDNQTDILLTKPNEGLNKAWLMDGTNYVGEMNLPGLAGYRPMATADFNKDGNADLLVNNPSNGWNLVWFLDGMNYLGGVGLPTATGWEIKGAADFNGDGNVDILLNNTANNWNTVWFLGGEDGSTYTGYGNLPVADGWNITGVGDFNGDGNADILLNNPTEGWNTVWLLDGTNYTGYANLPDSLGWQSLGTGDFNADGKPDIIMNNISEGWNSIWLMDGTNYTGFASLPNTPAGWEIAGMA</sequence>
<dbReference type="PANTHER" id="PTHR46580:SF2">
    <property type="entry name" value="MAM DOMAIN-CONTAINING PROTEIN"/>
    <property type="match status" value="1"/>
</dbReference>
<gene>
    <name evidence="2" type="ORF">VB620_00585</name>
</gene>
<name>A0ABU5U9H3_9CYAN</name>
<comment type="caution">
    <text evidence="2">The sequence shown here is derived from an EMBL/GenBank/DDBJ whole genome shotgun (WGS) entry which is preliminary data.</text>
</comment>
<evidence type="ECO:0000256" key="1">
    <source>
        <dbReference type="ARBA" id="ARBA00022729"/>
    </source>
</evidence>